<evidence type="ECO:0000313" key="3">
    <source>
        <dbReference type="Proteomes" id="UP001259832"/>
    </source>
</evidence>
<name>A0AAD9LFM9_9STRA</name>
<dbReference type="AlphaFoldDB" id="A0AAD9LFM9"/>
<feature type="region of interest" description="Disordered" evidence="1">
    <location>
        <begin position="69"/>
        <end position="94"/>
    </location>
</feature>
<comment type="caution">
    <text evidence="2">The sequence shown here is derived from an EMBL/GenBank/DDBJ whole genome shotgun (WGS) entry which is preliminary data.</text>
</comment>
<dbReference type="InterPro" id="IPR052727">
    <property type="entry name" value="Rab4/Rab5_effector"/>
</dbReference>
<dbReference type="InterPro" id="IPR023393">
    <property type="entry name" value="START-like_dom_sf"/>
</dbReference>
<dbReference type="InterPro" id="IPR011011">
    <property type="entry name" value="Znf_FYVE_PHD"/>
</dbReference>
<gene>
    <name evidence="2" type="ORF">P3T76_011778</name>
</gene>
<dbReference type="SUPFAM" id="SSF55961">
    <property type="entry name" value="Bet v1-like"/>
    <property type="match status" value="1"/>
</dbReference>
<organism evidence="2 3">
    <name type="scientific">Phytophthora citrophthora</name>
    <dbReference type="NCBI Taxonomy" id="4793"/>
    <lineage>
        <taxon>Eukaryota</taxon>
        <taxon>Sar</taxon>
        <taxon>Stramenopiles</taxon>
        <taxon>Oomycota</taxon>
        <taxon>Peronosporomycetes</taxon>
        <taxon>Peronosporales</taxon>
        <taxon>Peronosporaceae</taxon>
        <taxon>Phytophthora</taxon>
    </lineage>
</organism>
<evidence type="ECO:0008006" key="4">
    <source>
        <dbReference type="Google" id="ProtNLM"/>
    </source>
</evidence>
<sequence>MTAETSATRVWRKVLVASQFNRPALEETVMPGDGYRGTPFAPLNLTLEQQQQCQDLTFHLLDRTVRSYDERDASRDPVSGSPRHHARLDSTKWKQLKTQSHASLYSERTSNTQRDLHLPGDNWDNPCVLLAVGIIDSSLDEVMFGLETPDFLAMQVRSETLGNQPLDGAVLAQLAGPTDNDPFQFMGVTWMVGEQSWPLNMVVRPRDFIILTATGVVSRPNGERIGYEVVQSIDLPQCPELPKPMMRGKLMYGAIYRQLDNGTVDVYIQMYVEPQGRILDKLVIAAMWESTLGFWNAPQLSKTKKLQWCIENKSIKRREHASVLARNGEVDVKHCDNCLSKRSMISRRRSSSHLNDDSICAMCATPLCSSCRVKKALRVPSEHSGKLRSIDVAVCQACILFAEKQCPVLISQHNHKQRLSSPRWRMTQESLWDQPAFSPRGSAVGYPSISMSELVKLINPEIDVKHY</sequence>
<dbReference type="Proteomes" id="UP001259832">
    <property type="component" value="Unassembled WGS sequence"/>
</dbReference>
<keyword evidence="3" id="KW-1185">Reference proteome</keyword>
<proteinExistence type="predicted"/>
<accession>A0AAD9LFM9</accession>
<dbReference type="Gene3D" id="3.30.530.20">
    <property type="match status" value="1"/>
</dbReference>
<protein>
    <recommendedName>
        <fullName evidence="4">FYVE-type domain-containing protein</fullName>
    </recommendedName>
</protein>
<evidence type="ECO:0000256" key="1">
    <source>
        <dbReference type="SAM" id="MobiDB-lite"/>
    </source>
</evidence>
<evidence type="ECO:0000313" key="2">
    <source>
        <dbReference type="EMBL" id="KAK1933564.1"/>
    </source>
</evidence>
<dbReference type="PANTHER" id="PTHR13510">
    <property type="entry name" value="FYVE-FINGER-CONTAINING RAB5 EFFECTOR PROTEIN RABENOSYN-5-RELATED"/>
    <property type="match status" value="1"/>
</dbReference>
<reference evidence="2" key="1">
    <citation type="submission" date="2023-08" db="EMBL/GenBank/DDBJ databases">
        <title>Reference Genome Resource for the Citrus Pathogen Phytophthora citrophthora.</title>
        <authorList>
            <person name="Moller H."/>
            <person name="Coetzee B."/>
            <person name="Rose L.J."/>
            <person name="Van Niekerk J.M."/>
        </authorList>
    </citation>
    <scope>NUCLEOTIDE SEQUENCE</scope>
    <source>
        <strain evidence="2">STE-U-9442</strain>
    </source>
</reference>
<dbReference type="EMBL" id="JASMQC010000028">
    <property type="protein sequence ID" value="KAK1933564.1"/>
    <property type="molecule type" value="Genomic_DNA"/>
</dbReference>
<dbReference type="SUPFAM" id="SSF57903">
    <property type="entry name" value="FYVE/PHD zinc finger"/>
    <property type="match status" value="1"/>
</dbReference>
<dbReference type="PANTHER" id="PTHR13510:SF44">
    <property type="entry name" value="RABENOSYN-5"/>
    <property type="match status" value="1"/>
</dbReference>